<organism evidence="9 10">
    <name type="scientific">Rhodofomes roseus</name>
    <dbReference type="NCBI Taxonomy" id="34475"/>
    <lineage>
        <taxon>Eukaryota</taxon>
        <taxon>Fungi</taxon>
        <taxon>Dikarya</taxon>
        <taxon>Basidiomycota</taxon>
        <taxon>Agaricomycotina</taxon>
        <taxon>Agaricomycetes</taxon>
        <taxon>Polyporales</taxon>
        <taxon>Rhodofomes</taxon>
    </lineage>
</organism>
<evidence type="ECO:0000256" key="1">
    <source>
        <dbReference type="ARBA" id="ARBA00000971"/>
    </source>
</evidence>
<dbReference type="InterPro" id="IPR046357">
    <property type="entry name" value="PPIase_dom_sf"/>
</dbReference>
<feature type="chain" id="PRO_5021198454" description="peptidylprolyl isomerase" evidence="6">
    <location>
        <begin position="20"/>
        <end position="144"/>
    </location>
</feature>
<name>A0A4Y9XZJ6_9APHY</name>
<dbReference type="Proteomes" id="UP000814176">
    <property type="component" value="Unassembled WGS sequence"/>
</dbReference>
<reference evidence="8 11" key="2">
    <citation type="journal article" date="2021" name="Environ. Microbiol.">
        <title>Gene family expansions and transcriptome signatures uncover fungal adaptations to wood decay.</title>
        <authorList>
            <person name="Hage H."/>
            <person name="Miyauchi S."/>
            <person name="Viragh M."/>
            <person name="Drula E."/>
            <person name="Min B."/>
            <person name="Chaduli D."/>
            <person name="Navarro D."/>
            <person name="Favel A."/>
            <person name="Norest M."/>
            <person name="Lesage-Meessen L."/>
            <person name="Balint B."/>
            <person name="Merenyi Z."/>
            <person name="de Eugenio L."/>
            <person name="Morin E."/>
            <person name="Martinez A.T."/>
            <person name="Baldrian P."/>
            <person name="Stursova M."/>
            <person name="Martinez M.J."/>
            <person name="Novotny C."/>
            <person name="Magnuson J.K."/>
            <person name="Spatafora J.W."/>
            <person name="Maurice S."/>
            <person name="Pangilinan J."/>
            <person name="Andreopoulos W."/>
            <person name="LaButti K."/>
            <person name="Hundley H."/>
            <person name="Na H."/>
            <person name="Kuo A."/>
            <person name="Barry K."/>
            <person name="Lipzen A."/>
            <person name="Henrissat B."/>
            <person name="Riley R."/>
            <person name="Ahrendt S."/>
            <person name="Nagy L.G."/>
            <person name="Grigoriev I.V."/>
            <person name="Martin F."/>
            <person name="Rosso M.N."/>
        </authorList>
    </citation>
    <scope>NUCLEOTIDE SEQUENCE [LARGE SCALE GENOMIC DNA]</scope>
    <source>
        <strain evidence="8 11">CIRM-BRFM 1785</strain>
    </source>
</reference>
<sequence length="144" mass="15813">MRLTLVAFFFAALFGLLVSADAPEPPSDLEIQTTYMPAECPVKATNGDILKVHYTGKLFSNGNKFDSSYDRNKPFSVTLGRGQVIKGWELGLQGMCEGERRTLTIPPHLAYGNRAMGSAIPANSALDFDVELMELDARGKRDEL</sequence>
<dbReference type="RefSeq" id="XP_047781005.1">
    <property type="nucleotide sequence ID" value="XM_047923156.1"/>
</dbReference>
<proteinExistence type="predicted"/>
<dbReference type="Gene3D" id="3.10.50.40">
    <property type="match status" value="1"/>
</dbReference>
<evidence type="ECO:0000259" key="7">
    <source>
        <dbReference type="PROSITE" id="PS50059"/>
    </source>
</evidence>
<comment type="catalytic activity">
    <reaction evidence="1 5">
        <text>[protein]-peptidylproline (omega=180) = [protein]-peptidylproline (omega=0)</text>
        <dbReference type="Rhea" id="RHEA:16237"/>
        <dbReference type="Rhea" id="RHEA-COMP:10747"/>
        <dbReference type="Rhea" id="RHEA-COMP:10748"/>
        <dbReference type="ChEBI" id="CHEBI:83833"/>
        <dbReference type="ChEBI" id="CHEBI:83834"/>
        <dbReference type="EC" id="5.2.1.8"/>
    </reaction>
</comment>
<accession>A0A4Y9XZJ6</accession>
<dbReference type="STRING" id="34475.A0A4Y9XZJ6"/>
<evidence type="ECO:0000256" key="5">
    <source>
        <dbReference type="PROSITE-ProRule" id="PRU00277"/>
    </source>
</evidence>
<comment type="caution">
    <text evidence="9">The sequence shown here is derived from an EMBL/GenBank/DDBJ whole genome shotgun (WGS) entry which is preliminary data.</text>
</comment>
<dbReference type="GO" id="GO:0005783">
    <property type="term" value="C:endoplasmic reticulum"/>
    <property type="evidence" value="ECO:0007669"/>
    <property type="project" value="TreeGrafter"/>
</dbReference>
<dbReference type="EC" id="5.2.1.8" evidence="2 5"/>
<dbReference type="GeneID" id="72003888"/>
<dbReference type="EMBL" id="SEKV01000584">
    <property type="protein sequence ID" value="TFY55515.1"/>
    <property type="molecule type" value="Genomic_DNA"/>
</dbReference>
<dbReference type="InterPro" id="IPR044609">
    <property type="entry name" value="FKBP2/11"/>
</dbReference>
<dbReference type="Proteomes" id="UP000298390">
    <property type="component" value="Unassembled WGS sequence"/>
</dbReference>
<gene>
    <name evidence="8" type="ORF">C8Q71DRAFT_748722</name>
    <name evidence="9" type="ORF">EVJ58_g8200</name>
</gene>
<dbReference type="OrthoDB" id="1902587at2759"/>
<feature type="signal peptide" evidence="6">
    <location>
        <begin position="1"/>
        <end position="19"/>
    </location>
</feature>
<evidence type="ECO:0000313" key="11">
    <source>
        <dbReference type="Proteomes" id="UP000814176"/>
    </source>
</evidence>
<keyword evidence="4 5" id="KW-0413">Isomerase</keyword>
<evidence type="ECO:0000313" key="9">
    <source>
        <dbReference type="EMBL" id="TFY55515.1"/>
    </source>
</evidence>
<feature type="domain" description="PPIase FKBP-type" evidence="7">
    <location>
        <begin position="47"/>
        <end position="136"/>
    </location>
</feature>
<dbReference type="GO" id="GO:0003755">
    <property type="term" value="F:peptidyl-prolyl cis-trans isomerase activity"/>
    <property type="evidence" value="ECO:0007669"/>
    <property type="project" value="UniProtKB-KW"/>
</dbReference>
<evidence type="ECO:0000256" key="3">
    <source>
        <dbReference type="ARBA" id="ARBA00023110"/>
    </source>
</evidence>
<dbReference type="InterPro" id="IPR001179">
    <property type="entry name" value="PPIase_FKBP_dom"/>
</dbReference>
<dbReference type="Pfam" id="PF00254">
    <property type="entry name" value="FKBP_C"/>
    <property type="match status" value="1"/>
</dbReference>
<evidence type="ECO:0000256" key="6">
    <source>
        <dbReference type="SAM" id="SignalP"/>
    </source>
</evidence>
<dbReference type="SUPFAM" id="SSF54534">
    <property type="entry name" value="FKBP-like"/>
    <property type="match status" value="1"/>
</dbReference>
<dbReference type="PANTHER" id="PTHR45779">
    <property type="entry name" value="PEPTIDYLPROLYL ISOMERASE"/>
    <property type="match status" value="1"/>
</dbReference>
<protein>
    <recommendedName>
        <fullName evidence="2 5">peptidylprolyl isomerase</fullName>
        <ecNumber evidence="2 5">5.2.1.8</ecNumber>
    </recommendedName>
</protein>
<evidence type="ECO:0000313" key="10">
    <source>
        <dbReference type="Proteomes" id="UP000298390"/>
    </source>
</evidence>
<keyword evidence="6" id="KW-0732">Signal</keyword>
<keyword evidence="11" id="KW-1185">Reference proteome</keyword>
<reference evidence="9 10" key="1">
    <citation type="submission" date="2019-01" db="EMBL/GenBank/DDBJ databases">
        <title>Genome sequencing of the rare red list fungi Fomitopsis rosea.</title>
        <authorList>
            <person name="Buettner E."/>
            <person name="Kellner H."/>
        </authorList>
    </citation>
    <scope>NUCLEOTIDE SEQUENCE [LARGE SCALE GENOMIC DNA]</scope>
    <source>
        <strain evidence="9 10">DSM 105464</strain>
    </source>
</reference>
<evidence type="ECO:0000256" key="4">
    <source>
        <dbReference type="ARBA" id="ARBA00023235"/>
    </source>
</evidence>
<dbReference type="PANTHER" id="PTHR45779:SF7">
    <property type="entry name" value="PEPTIDYLPROLYL ISOMERASE"/>
    <property type="match status" value="1"/>
</dbReference>
<dbReference type="FunFam" id="3.10.50.40:FF:000006">
    <property type="entry name" value="Peptidyl-prolyl cis-trans isomerase"/>
    <property type="match status" value="1"/>
</dbReference>
<dbReference type="EMBL" id="JADCUA010000006">
    <property type="protein sequence ID" value="KAH9839250.1"/>
    <property type="molecule type" value="Genomic_DNA"/>
</dbReference>
<dbReference type="PROSITE" id="PS50059">
    <property type="entry name" value="FKBP_PPIASE"/>
    <property type="match status" value="1"/>
</dbReference>
<dbReference type="AlphaFoldDB" id="A0A4Y9XZJ6"/>
<evidence type="ECO:0000256" key="2">
    <source>
        <dbReference type="ARBA" id="ARBA00013194"/>
    </source>
</evidence>
<keyword evidence="3 5" id="KW-0697">Rotamase</keyword>
<evidence type="ECO:0000313" key="8">
    <source>
        <dbReference type="EMBL" id="KAH9839250.1"/>
    </source>
</evidence>